<evidence type="ECO:0000256" key="11">
    <source>
        <dbReference type="ARBA" id="ARBA00022840"/>
    </source>
</evidence>
<comment type="catalytic activity">
    <reaction evidence="1">
        <text>ATP + protein L-histidine = ADP + protein N-phospho-L-histidine.</text>
        <dbReference type="EC" id="2.7.13.3"/>
    </reaction>
</comment>
<dbReference type="GO" id="GO:0004673">
    <property type="term" value="F:protein histidine kinase activity"/>
    <property type="evidence" value="ECO:0007669"/>
    <property type="project" value="UniProtKB-EC"/>
</dbReference>
<evidence type="ECO:0000256" key="2">
    <source>
        <dbReference type="ARBA" id="ARBA00012438"/>
    </source>
</evidence>
<proteinExistence type="predicted"/>
<evidence type="ECO:0000256" key="12">
    <source>
        <dbReference type="ARBA" id="ARBA00023026"/>
    </source>
</evidence>
<dbReference type="SMART" id="SM00911">
    <property type="entry name" value="HWE_HK"/>
    <property type="match status" value="1"/>
</dbReference>
<keyword evidence="11" id="KW-0067">ATP-binding</keyword>
<evidence type="ECO:0000313" key="14">
    <source>
        <dbReference type="EMBL" id="QBK29817.1"/>
    </source>
</evidence>
<evidence type="ECO:0000256" key="8">
    <source>
        <dbReference type="ARBA" id="ARBA00022737"/>
    </source>
</evidence>
<keyword evidence="10" id="KW-0418">Kinase</keyword>
<sequence>MGRSIPYPETIRPGEADWRAEAGEDMIDAPNGAPFGDMTIQARHALALRYAKVATWAWDVASDRVDADPGLNALFGLPPAIPMTSKMLLEQIHTDDRIRTAEALARSVATGEPFDQRFRVVDRDGHIRWLRGIGEVHATAANGDAETVIGVNMDVSDLVNGEERLIAVVGEMRHRIKNSLAMVSALVTATAREADDIDDYADKLRGRIDALAGAQRTIGTTGDTTLVNLRDAVEGALAPFLATRDWQRRIEIAIEDVPIAPSLGQAVALAIHELATNAIKYGALIYQDGSIRVSNRIGEEGRHLDVLWDERHDGEQIAVASQSSGFGTRLIDRLIRSERGTIERNATDGAYRVELSFPIRTPH</sequence>
<evidence type="ECO:0000256" key="7">
    <source>
        <dbReference type="ARBA" id="ARBA00022679"/>
    </source>
</evidence>
<keyword evidence="7" id="KW-0808">Transferase</keyword>
<dbReference type="KEGG" id="rpod:E0E05_03900"/>
<dbReference type="EC" id="2.7.13.3" evidence="2"/>
<dbReference type="Gene3D" id="2.10.70.100">
    <property type="match status" value="1"/>
</dbReference>
<dbReference type="OrthoDB" id="341208at2"/>
<dbReference type="AlphaFoldDB" id="A0A4P6UXF1"/>
<name>A0A4P6UXF1_9HYPH</name>
<keyword evidence="8" id="KW-0677">Repeat</keyword>
<evidence type="ECO:0000256" key="6">
    <source>
        <dbReference type="ARBA" id="ARBA00022643"/>
    </source>
</evidence>
<keyword evidence="12" id="KW-0843">Virulence</keyword>
<evidence type="ECO:0000313" key="15">
    <source>
        <dbReference type="Proteomes" id="UP000293719"/>
    </source>
</evidence>
<dbReference type="InterPro" id="IPR000700">
    <property type="entry name" value="PAS-assoc_C"/>
</dbReference>
<dbReference type="Gene3D" id="3.30.565.10">
    <property type="entry name" value="Histidine kinase-like ATPase, C-terminal domain"/>
    <property type="match status" value="1"/>
</dbReference>
<evidence type="ECO:0000259" key="13">
    <source>
        <dbReference type="PROSITE" id="PS50113"/>
    </source>
</evidence>
<evidence type="ECO:0000256" key="9">
    <source>
        <dbReference type="ARBA" id="ARBA00022741"/>
    </source>
</evidence>
<keyword evidence="5" id="KW-0285">Flavoprotein</keyword>
<accession>A0A4P6UXF1</accession>
<dbReference type="InterPro" id="IPR011102">
    <property type="entry name" value="Sig_transdc_His_kinase_HWE"/>
</dbReference>
<dbReference type="SUPFAM" id="SSF55785">
    <property type="entry name" value="PYP-like sensor domain (PAS domain)"/>
    <property type="match status" value="1"/>
</dbReference>
<evidence type="ECO:0000256" key="4">
    <source>
        <dbReference type="ARBA" id="ARBA00022553"/>
    </source>
</evidence>
<dbReference type="NCBIfam" id="TIGR00229">
    <property type="entry name" value="sensory_box"/>
    <property type="match status" value="1"/>
</dbReference>
<dbReference type="SUPFAM" id="SSF55874">
    <property type="entry name" value="ATPase domain of HSP90 chaperone/DNA topoisomerase II/histidine kinase"/>
    <property type="match status" value="1"/>
</dbReference>
<evidence type="ECO:0000256" key="10">
    <source>
        <dbReference type="ARBA" id="ARBA00022777"/>
    </source>
</evidence>
<gene>
    <name evidence="14" type="ORF">E0E05_03900</name>
</gene>
<dbReference type="Pfam" id="PF07536">
    <property type="entry name" value="HWE_HK"/>
    <property type="match status" value="1"/>
</dbReference>
<keyword evidence="15" id="KW-1185">Reference proteome</keyword>
<dbReference type="Pfam" id="PF08447">
    <property type="entry name" value="PAS_3"/>
    <property type="match status" value="1"/>
</dbReference>
<dbReference type="GO" id="GO:0005524">
    <property type="term" value="F:ATP binding"/>
    <property type="evidence" value="ECO:0007669"/>
    <property type="project" value="UniProtKB-KW"/>
</dbReference>
<keyword evidence="6" id="KW-0288">FMN</keyword>
<dbReference type="PANTHER" id="PTHR41523">
    <property type="entry name" value="TWO-COMPONENT SYSTEM SENSOR PROTEIN"/>
    <property type="match status" value="1"/>
</dbReference>
<evidence type="ECO:0000256" key="3">
    <source>
        <dbReference type="ARBA" id="ARBA00021740"/>
    </source>
</evidence>
<dbReference type="Gene3D" id="3.30.450.20">
    <property type="entry name" value="PAS domain"/>
    <property type="match status" value="1"/>
</dbReference>
<dbReference type="InterPro" id="IPR000014">
    <property type="entry name" value="PAS"/>
</dbReference>
<evidence type="ECO:0000256" key="1">
    <source>
        <dbReference type="ARBA" id="ARBA00000085"/>
    </source>
</evidence>
<dbReference type="Proteomes" id="UP000293719">
    <property type="component" value="Chromosome"/>
</dbReference>
<dbReference type="InterPro" id="IPR013655">
    <property type="entry name" value="PAS_fold_3"/>
</dbReference>
<evidence type="ECO:0000256" key="5">
    <source>
        <dbReference type="ARBA" id="ARBA00022630"/>
    </source>
</evidence>
<dbReference type="PROSITE" id="PS50113">
    <property type="entry name" value="PAC"/>
    <property type="match status" value="1"/>
</dbReference>
<organism evidence="14 15">
    <name type="scientific">Roseitalea porphyridii</name>
    <dbReference type="NCBI Taxonomy" id="1852022"/>
    <lineage>
        <taxon>Bacteria</taxon>
        <taxon>Pseudomonadati</taxon>
        <taxon>Pseudomonadota</taxon>
        <taxon>Alphaproteobacteria</taxon>
        <taxon>Hyphomicrobiales</taxon>
        <taxon>Ahrensiaceae</taxon>
        <taxon>Roseitalea</taxon>
    </lineage>
</organism>
<keyword evidence="4" id="KW-0597">Phosphoprotein</keyword>
<dbReference type="RefSeq" id="WP_131615531.1">
    <property type="nucleotide sequence ID" value="NZ_CP036532.1"/>
</dbReference>
<dbReference type="InterPro" id="IPR035965">
    <property type="entry name" value="PAS-like_dom_sf"/>
</dbReference>
<dbReference type="CDD" id="cd00130">
    <property type="entry name" value="PAS"/>
    <property type="match status" value="1"/>
</dbReference>
<dbReference type="InterPro" id="IPR036890">
    <property type="entry name" value="HATPase_C_sf"/>
</dbReference>
<keyword evidence="9" id="KW-0547">Nucleotide-binding</keyword>
<dbReference type="PANTHER" id="PTHR41523:SF7">
    <property type="entry name" value="HISTIDINE KINASE"/>
    <property type="match status" value="1"/>
</dbReference>
<dbReference type="EMBL" id="CP036532">
    <property type="protein sequence ID" value="QBK29817.1"/>
    <property type="molecule type" value="Genomic_DNA"/>
</dbReference>
<feature type="domain" description="PAC" evidence="13">
    <location>
        <begin position="114"/>
        <end position="167"/>
    </location>
</feature>
<dbReference type="GeneID" id="90766429"/>
<reference evidence="14 15" key="1">
    <citation type="journal article" date="2017" name="Int. J. Syst. Evol. Microbiol.">
        <title>Roseitalea porphyridii gen. nov., sp. nov., isolated from a red alga, and reclassification of Hoeflea suaedae Chung et al. 2013 as Pseudohoeflea suaedae gen. nov., comb. nov.</title>
        <authorList>
            <person name="Hyeon J.W."/>
            <person name="Jeong S.E."/>
            <person name="Baek K."/>
            <person name="Jeon C.O."/>
        </authorList>
    </citation>
    <scope>NUCLEOTIDE SEQUENCE [LARGE SCALE GENOMIC DNA]</scope>
    <source>
        <strain evidence="14 15">MA7-20</strain>
    </source>
</reference>
<protein>
    <recommendedName>
        <fullName evidence="3">Blue-light-activated histidine kinase</fullName>
        <ecNumber evidence="2">2.7.13.3</ecNumber>
    </recommendedName>
</protein>